<dbReference type="CDD" id="cd12148">
    <property type="entry name" value="fungal_TF_MHR"/>
    <property type="match status" value="1"/>
</dbReference>
<accession>A0A1E3HVQ4</accession>
<reference evidence="9 10" key="1">
    <citation type="submission" date="2016-06" db="EMBL/GenBank/DDBJ databases">
        <title>Evolution of pathogenesis and genome organization in the Tremellales.</title>
        <authorList>
            <person name="Cuomo C."/>
            <person name="Litvintseva A."/>
            <person name="Heitman J."/>
            <person name="Chen Y."/>
            <person name="Sun S."/>
            <person name="Springer D."/>
            <person name="Dromer F."/>
            <person name="Young S."/>
            <person name="Zeng Q."/>
            <person name="Chapman S."/>
            <person name="Gujja S."/>
            <person name="Saif S."/>
            <person name="Birren B."/>
        </authorList>
    </citation>
    <scope>NUCLEOTIDE SEQUENCE [LARGE SCALE GENOMIC DNA]</scope>
    <source>
        <strain evidence="9 10">CBS 6039</strain>
    </source>
</reference>
<feature type="region of interest" description="Disordered" evidence="7">
    <location>
        <begin position="618"/>
        <end position="640"/>
    </location>
</feature>
<dbReference type="Pfam" id="PF04082">
    <property type="entry name" value="Fungal_trans"/>
    <property type="match status" value="1"/>
</dbReference>
<keyword evidence="10" id="KW-1185">Reference proteome</keyword>
<dbReference type="InterPro" id="IPR051089">
    <property type="entry name" value="prtT"/>
</dbReference>
<protein>
    <recommendedName>
        <fullName evidence="8">Zn(2)-C6 fungal-type domain-containing protein</fullName>
    </recommendedName>
</protein>
<comment type="subcellular location">
    <subcellularLocation>
        <location evidence="1">Nucleus</location>
    </subcellularLocation>
</comment>
<dbReference type="InterPro" id="IPR036864">
    <property type="entry name" value="Zn2-C6_fun-type_DNA-bd_sf"/>
</dbReference>
<evidence type="ECO:0000256" key="4">
    <source>
        <dbReference type="ARBA" id="ARBA00023125"/>
    </source>
</evidence>
<dbReference type="PROSITE" id="PS50048">
    <property type="entry name" value="ZN2_CY6_FUNGAL_2"/>
    <property type="match status" value="1"/>
</dbReference>
<name>A0A1E3HVQ4_9TREE</name>
<dbReference type="EMBL" id="AWGJ01000004">
    <property type="protein sequence ID" value="ODN80399.1"/>
    <property type="molecule type" value="Genomic_DNA"/>
</dbReference>
<keyword evidence="4" id="KW-0238">DNA-binding</keyword>
<sequence length="724" mass="80580">MVYTTACESCRKVRMKCIRPSRGMDQSETCERCEQNHAECITIKRRVGRQPGVKNRKRKGEVLSEHHQSKYQIVHQEHTIPRDVIDHLPNPLHVLASEAVRRQSSPETSDDQISHASTSTRTSKAIVDQYSEWADKLHPNAGAGREAITIQLDKLLSMGPRPHAVDAEEPSVFVGRIDMARPDASPENDVISLQIISLADAQHLFDKFMTLITNGSMYFDPRIHTLSYVRSRSSFLLAVILAIASTYKPLCPSSILHSHLMSHALKLETTVRNKHLKSIEIIQALLLLASWTEVPCTLSRDKTWMFVSHAIALAVELRLDSPLPHCVQTDLMFNKNNQDLLVRNAHRVCLLMFIHDRNMAMVAGRHPIIRDTSLVSTESLAKWGKHALAHKFDAPICASVSLRKLVTVAHVKLTTHNFADFATGKEFIDRGMADWRKRWAVEITSTHEYDIIARFSAFVLALALVKKRQATGHIESEARKVCEALAFDVCCGAINHYKTWQGLLNSATFDTSMVAFCAIYTLQSIHLTASPFLSDWSLLRLATLQELLSCLESQAEERHGVDTEGSLSVVDATSKQVARGIRNLLGKKQVSREGWRGSIRESEDGECYGLSQAHNLQHDPFATSNNHTHNQSTNAPSWSTNSTMDDLTRFMFAATDGSLPFMADWDFEGLLPSYGSSTANASHSGGAGRDMSTFGVETSFTGSDPGSVAEMSQGVNMQNMFNMG</sequence>
<dbReference type="GO" id="GO:0005634">
    <property type="term" value="C:nucleus"/>
    <property type="evidence" value="ECO:0007669"/>
    <property type="project" value="UniProtKB-SubCell"/>
</dbReference>
<feature type="compositionally biased region" description="Low complexity" evidence="7">
    <location>
        <begin position="623"/>
        <end position="634"/>
    </location>
</feature>
<evidence type="ECO:0000313" key="10">
    <source>
        <dbReference type="Proteomes" id="UP000094065"/>
    </source>
</evidence>
<dbReference type="AlphaFoldDB" id="A0A1E3HVQ4"/>
<evidence type="ECO:0000259" key="8">
    <source>
        <dbReference type="PROSITE" id="PS50048"/>
    </source>
</evidence>
<dbReference type="Proteomes" id="UP000094065">
    <property type="component" value="Unassembled WGS sequence"/>
</dbReference>
<dbReference type="OrthoDB" id="3163292at2759"/>
<dbReference type="SMART" id="SM00066">
    <property type="entry name" value="GAL4"/>
    <property type="match status" value="1"/>
</dbReference>
<gene>
    <name evidence="9" type="ORF">L202_02651</name>
</gene>
<evidence type="ECO:0000256" key="5">
    <source>
        <dbReference type="ARBA" id="ARBA00023163"/>
    </source>
</evidence>
<dbReference type="GO" id="GO:0000976">
    <property type="term" value="F:transcription cis-regulatory region binding"/>
    <property type="evidence" value="ECO:0007669"/>
    <property type="project" value="TreeGrafter"/>
</dbReference>
<dbReference type="PROSITE" id="PS00463">
    <property type="entry name" value="ZN2_CY6_FUNGAL_1"/>
    <property type="match status" value="1"/>
</dbReference>
<organism evidence="9 10">
    <name type="scientific">Cryptococcus amylolentus CBS 6039</name>
    <dbReference type="NCBI Taxonomy" id="1295533"/>
    <lineage>
        <taxon>Eukaryota</taxon>
        <taxon>Fungi</taxon>
        <taxon>Dikarya</taxon>
        <taxon>Basidiomycota</taxon>
        <taxon>Agaricomycotina</taxon>
        <taxon>Tremellomycetes</taxon>
        <taxon>Tremellales</taxon>
        <taxon>Cryptococcaceae</taxon>
        <taxon>Cryptococcus</taxon>
    </lineage>
</organism>
<feature type="domain" description="Zn(2)-C6 fungal-type" evidence="8">
    <location>
        <begin position="6"/>
        <end position="42"/>
    </location>
</feature>
<keyword evidence="2" id="KW-0479">Metal-binding</keyword>
<dbReference type="CDD" id="cd00067">
    <property type="entry name" value="GAL4"/>
    <property type="match status" value="1"/>
</dbReference>
<keyword evidence="3" id="KW-0805">Transcription regulation</keyword>
<dbReference type="GO" id="GO:0000981">
    <property type="term" value="F:DNA-binding transcription factor activity, RNA polymerase II-specific"/>
    <property type="evidence" value="ECO:0007669"/>
    <property type="project" value="InterPro"/>
</dbReference>
<dbReference type="PANTHER" id="PTHR31845">
    <property type="entry name" value="FINGER DOMAIN PROTEIN, PUTATIVE-RELATED"/>
    <property type="match status" value="1"/>
</dbReference>
<dbReference type="InterPro" id="IPR001138">
    <property type="entry name" value="Zn2Cys6_DnaBD"/>
</dbReference>
<evidence type="ECO:0000313" key="9">
    <source>
        <dbReference type="EMBL" id="ODN80399.1"/>
    </source>
</evidence>
<dbReference type="Gene3D" id="4.10.240.10">
    <property type="entry name" value="Zn(2)-C6 fungal-type DNA-binding domain"/>
    <property type="match status" value="1"/>
</dbReference>
<dbReference type="PANTHER" id="PTHR31845:SF19">
    <property type="entry name" value="TRANSCRIPTION FACTOR DOMAIN-CONTAINING PROTEIN"/>
    <property type="match status" value="1"/>
</dbReference>
<keyword evidence="6" id="KW-0539">Nucleus</keyword>
<evidence type="ECO:0000256" key="1">
    <source>
        <dbReference type="ARBA" id="ARBA00004123"/>
    </source>
</evidence>
<keyword evidence="5" id="KW-0804">Transcription</keyword>
<dbReference type="SUPFAM" id="SSF57701">
    <property type="entry name" value="Zn2/Cys6 DNA-binding domain"/>
    <property type="match status" value="1"/>
</dbReference>
<dbReference type="RefSeq" id="XP_018994965.1">
    <property type="nucleotide sequence ID" value="XM_019136296.1"/>
</dbReference>
<comment type="caution">
    <text evidence="9">The sequence shown here is derived from an EMBL/GenBank/DDBJ whole genome shotgun (WGS) entry which is preliminary data.</text>
</comment>
<dbReference type="STRING" id="1295533.A0A1E3HVQ4"/>
<dbReference type="GO" id="GO:0008270">
    <property type="term" value="F:zinc ion binding"/>
    <property type="evidence" value="ECO:0007669"/>
    <property type="project" value="InterPro"/>
</dbReference>
<dbReference type="GO" id="GO:0006351">
    <property type="term" value="P:DNA-templated transcription"/>
    <property type="evidence" value="ECO:0007669"/>
    <property type="project" value="InterPro"/>
</dbReference>
<evidence type="ECO:0000256" key="3">
    <source>
        <dbReference type="ARBA" id="ARBA00023015"/>
    </source>
</evidence>
<feature type="region of interest" description="Disordered" evidence="7">
    <location>
        <begin position="100"/>
        <end position="121"/>
    </location>
</feature>
<evidence type="ECO:0000256" key="2">
    <source>
        <dbReference type="ARBA" id="ARBA00022723"/>
    </source>
</evidence>
<evidence type="ECO:0000256" key="6">
    <source>
        <dbReference type="ARBA" id="ARBA00023242"/>
    </source>
</evidence>
<dbReference type="InterPro" id="IPR007219">
    <property type="entry name" value="XnlR_reg_dom"/>
</dbReference>
<dbReference type="GeneID" id="30153960"/>
<evidence type="ECO:0000256" key="7">
    <source>
        <dbReference type="SAM" id="MobiDB-lite"/>
    </source>
</evidence>
<proteinExistence type="predicted"/>